<keyword evidence="8" id="KW-1185">Reference proteome</keyword>
<evidence type="ECO:0000256" key="1">
    <source>
        <dbReference type="ARBA" id="ARBA00004141"/>
    </source>
</evidence>
<dbReference type="InterPro" id="IPR003663">
    <property type="entry name" value="Sugar/inositol_transpt"/>
</dbReference>
<dbReference type="Proteomes" id="UP000515158">
    <property type="component" value="Unplaced"/>
</dbReference>
<feature type="transmembrane region" description="Helical" evidence="6">
    <location>
        <begin position="116"/>
        <end position="136"/>
    </location>
</feature>
<dbReference type="InParanoid" id="A0A6P8YMN9"/>
<dbReference type="InterPro" id="IPR005828">
    <property type="entry name" value="MFS_sugar_transport-like"/>
</dbReference>
<feature type="region of interest" description="Disordered" evidence="5">
    <location>
        <begin position="540"/>
        <end position="560"/>
    </location>
</feature>
<sequence length="571" mass="60927">MADDEVKQVFLDIRNGHSSKNGSPKKAVDGGAVRSPSKLPEVLACCSALSFHFGLGLVLAYSAVLLPQLEAPDSDIKISREQASLVASIVALSVPIGSLVTGPIMEALGRIRTVQLASVPYIVGSVLIATATGFPMLLAGRFLTGIASGTFGANPAIVYTTEVARPELRGSLISIGPFMVSLGTFVTYIVGAYMHWRTLAWVFAGAPLITLGLMLLCTPESPLWLAAKGRREKALKSVKFLARKDPAKLASAEADVDALVLAAEERRASQRSGLAAFLATLFMQRTGLRPLVVVATLFALQQFCGMYVTLFFAVSFFKDVGSAMDPNLASILVGAIRVVTSVQATFMMRRFGRRPLLLLSASCCALAMAVSGYFARIIANGPADGPVALNATLPEDAEALAAAAWVRWVPVVAILVYVYCGMLGLLTIPWTMTAEMFAPRVRSLGQGISVALANVFMFGAVQSYKDLVGLLGGVWAVHWLYAAVALIAVVFVYLFVPETHRRTLAEIEEYFDTSLVYPLYQRRRRQQRLGLEQGGLVVNRADSPTGHNESGVAANGANGHGASAALLDEKA</sequence>
<dbReference type="AlphaFoldDB" id="A0A6P8YMN9"/>
<feature type="transmembrane region" description="Helical" evidence="6">
    <location>
        <begin position="200"/>
        <end position="227"/>
    </location>
</feature>
<dbReference type="InterPro" id="IPR020846">
    <property type="entry name" value="MFS_dom"/>
</dbReference>
<evidence type="ECO:0000256" key="3">
    <source>
        <dbReference type="ARBA" id="ARBA00022989"/>
    </source>
</evidence>
<feature type="transmembrane region" description="Helical" evidence="6">
    <location>
        <begin position="84"/>
        <end position="104"/>
    </location>
</feature>
<dbReference type="Pfam" id="PF00083">
    <property type="entry name" value="Sugar_tr"/>
    <property type="match status" value="1"/>
</dbReference>
<evidence type="ECO:0000256" key="4">
    <source>
        <dbReference type="ARBA" id="ARBA00023136"/>
    </source>
</evidence>
<dbReference type="Gene3D" id="1.20.1250.20">
    <property type="entry name" value="MFS general substrate transporter like domains"/>
    <property type="match status" value="1"/>
</dbReference>
<feature type="transmembrane region" description="Helical" evidence="6">
    <location>
        <begin position="355"/>
        <end position="375"/>
    </location>
</feature>
<evidence type="ECO:0000313" key="8">
    <source>
        <dbReference type="Proteomes" id="UP000515158"/>
    </source>
</evidence>
<proteinExistence type="predicted"/>
<feature type="domain" description="Major facilitator superfamily (MFS) profile" evidence="7">
    <location>
        <begin position="42"/>
        <end position="500"/>
    </location>
</feature>
<dbReference type="GO" id="GO:0016020">
    <property type="term" value="C:membrane"/>
    <property type="evidence" value="ECO:0007669"/>
    <property type="project" value="UniProtKB-SubCell"/>
</dbReference>
<dbReference type="RefSeq" id="XP_034238101.1">
    <property type="nucleotide sequence ID" value="XM_034382210.1"/>
</dbReference>
<evidence type="ECO:0000256" key="2">
    <source>
        <dbReference type="ARBA" id="ARBA00022692"/>
    </source>
</evidence>
<dbReference type="GeneID" id="117643367"/>
<evidence type="ECO:0000256" key="5">
    <source>
        <dbReference type="SAM" id="MobiDB-lite"/>
    </source>
</evidence>
<keyword evidence="2 6" id="KW-0812">Transmembrane</keyword>
<reference evidence="9" key="1">
    <citation type="submission" date="2025-08" db="UniProtKB">
        <authorList>
            <consortium name="RefSeq"/>
        </authorList>
    </citation>
    <scope>IDENTIFICATION</scope>
    <source>
        <tissue evidence="9">Total insect</tissue>
    </source>
</reference>
<dbReference type="PROSITE" id="PS50850">
    <property type="entry name" value="MFS"/>
    <property type="match status" value="1"/>
</dbReference>
<dbReference type="PRINTS" id="PR00171">
    <property type="entry name" value="SUGRTRNSPORT"/>
</dbReference>
<dbReference type="FunFam" id="1.20.1250.20:FF:000249">
    <property type="entry name" value="facilitated trehalose transporter Tret1"/>
    <property type="match status" value="1"/>
</dbReference>
<dbReference type="PANTHER" id="PTHR48021">
    <property type="match status" value="1"/>
</dbReference>
<feature type="transmembrane region" description="Helical" evidence="6">
    <location>
        <begin position="42"/>
        <end position="64"/>
    </location>
</feature>
<feature type="transmembrane region" description="Helical" evidence="6">
    <location>
        <begin position="172"/>
        <end position="194"/>
    </location>
</feature>
<feature type="transmembrane region" description="Helical" evidence="6">
    <location>
        <begin position="444"/>
        <end position="464"/>
    </location>
</feature>
<evidence type="ECO:0000313" key="9">
    <source>
        <dbReference type="RefSeq" id="XP_034238101.1"/>
    </source>
</evidence>
<keyword evidence="3 6" id="KW-1133">Transmembrane helix</keyword>
<feature type="transmembrane region" description="Helical" evidence="6">
    <location>
        <begin position="328"/>
        <end position="348"/>
    </location>
</feature>
<feature type="compositionally biased region" description="Low complexity" evidence="5">
    <location>
        <begin position="550"/>
        <end position="560"/>
    </location>
</feature>
<feature type="transmembrane region" description="Helical" evidence="6">
    <location>
        <begin position="291"/>
        <end position="316"/>
    </location>
</feature>
<feature type="transmembrane region" description="Helical" evidence="6">
    <location>
        <begin position="142"/>
        <end position="160"/>
    </location>
</feature>
<gene>
    <name evidence="9" type="primary">LOC117643367</name>
</gene>
<protein>
    <submittedName>
        <fullName evidence="9">Facilitated trehalose transporter Tret1-2 homolog</fullName>
    </submittedName>
</protein>
<dbReference type="OrthoDB" id="6612291at2759"/>
<evidence type="ECO:0000256" key="6">
    <source>
        <dbReference type="SAM" id="Phobius"/>
    </source>
</evidence>
<dbReference type="PANTHER" id="PTHR48021:SF24">
    <property type="entry name" value="MAJOR FACILITATOR SUPERFAMILY (MFS) PROFILE DOMAIN-CONTAINING PROTEIN"/>
    <property type="match status" value="1"/>
</dbReference>
<dbReference type="KEGG" id="tpal:117643367"/>
<dbReference type="InterPro" id="IPR036259">
    <property type="entry name" value="MFS_trans_sf"/>
</dbReference>
<keyword evidence="4 6" id="KW-0472">Membrane</keyword>
<dbReference type="GO" id="GO:0022857">
    <property type="term" value="F:transmembrane transporter activity"/>
    <property type="evidence" value="ECO:0007669"/>
    <property type="project" value="InterPro"/>
</dbReference>
<feature type="transmembrane region" description="Helical" evidence="6">
    <location>
        <begin position="476"/>
        <end position="496"/>
    </location>
</feature>
<name>A0A6P8YMN9_THRPL</name>
<organism evidence="9">
    <name type="scientific">Thrips palmi</name>
    <name type="common">Melon thrips</name>
    <dbReference type="NCBI Taxonomy" id="161013"/>
    <lineage>
        <taxon>Eukaryota</taxon>
        <taxon>Metazoa</taxon>
        <taxon>Ecdysozoa</taxon>
        <taxon>Arthropoda</taxon>
        <taxon>Hexapoda</taxon>
        <taxon>Insecta</taxon>
        <taxon>Pterygota</taxon>
        <taxon>Neoptera</taxon>
        <taxon>Paraneoptera</taxon>
        <taxon>Thysanoptera</taxon>
        <taxon>Terebrantia</taxon>
        <taxon>Thripoidea</taxon>
        <taxon>Thripidae</taxon>
        <taxon>Thrips</taxon>
    </lineage>
</organism>
<dbReference type="SUPFAM" id="SSF103473">
    <property type="entry name" value="MFS general substrate transporter"/>
    <property type="match status" value="1"/>
</dbReference>
<accession>A0A6P8YMN9</accession>
<evidence type="ECO:0000259" key="7">
    <source>
        <dbReference type="PROSITE" id="PS50850"/>
    </source>
</evidence>
<comment type="subcellular location">
    <subcellularLocation>
        <location evidence="1">Membrane</location>
        <topology evidence="1">Multi-pass membrane protein</topology>
    </subcellularLocation>
</comment>
<dbReference type="InterPro" id="IPR050549">
    <property type="entry name" value="MFS_Trehalose_Transporter"/>
</dbReference>
<feature type="transmembrane region" description="Helical" evidence="6">
    <location>
        <begin position="408"/>
        <end position="432"/>
    </location>
</feature>